<dbReference type="Proteomes" id="UP000824782">
    <property type="component" value="Unassembled WGS sequence"/>
</dbReference>
<gene>
    <name evidence="1" type="ORF">GDO81_024816</name>
</gene>
<dbReference type="EMBL" id="WNYA01032017">
    <property type="protein sequence ID" value="KAG8537260.1"/>
    <property type="molecule type" value="Genomic_DNA"/>
</dbReference>
<organism evidence="1 2">
    <name type="scientific">Engystomops pustulosus</name>
    <name type="common">Tungara frog</name>
    <name type="synonym">Physalaemus pustulosus</name>
    <dbReference type="NCBI Taxonomy" id="76066"/>
    <lineage>
        <taxon>Eukaryota</taxon>
        <taxon>Metazoa</taxon>
        <taxon>Chordata</taxon>
        <taxon>Craniata</taxon>
        <taxon>Vertebrata</taxon>
        <taxon>Euteleostomi</taxon>
        <taxon>Amphibia</taxon>
        <taxon>Batrachia</taxon>
        <taxon>Anura</taxon>
        <taxon>Neobatrachia</taxon>
        <taxon>Hyloidea</taxon>
        <taxon>Leptodactylidae</taxon>
        <taxon>Leiuperinae</taxon>
        <taxon>Engystomops</taxon>
    </lineage>
</organism>
<accession>A0AAV6YQL3</accession>
<evidence type="ECO:0000313" key="2">
    <source>
        <dbReference type="Proteomes" id="UP000824782"/>
    </source>
</evidence>
<keyword evidence="2" id="KW-1185">Reference proteome</keyword>
<dbReference type="EMBL" id="WNYA01032017">
    <property type="protein sequence ID" value="KAG8537261.1"/>
    <property type="molecule type" value="Genomic_DNA"/>
</dbReference>
<dbReference type="AlphaFoldDB" id="A0AAV6YQL3"/>
<name>A0AAV6YQL3_ENGPU</name>
<protein>
    <submittedName>
        <fullName evidence="1">Uncharacterized protein</fullName>
    </submittedName>
</protein>
<reference evidence="1" key="1">
    <citation type="thesis" date="2020" institute="ProQuest LLC" country="789 East Eisenhower Parkway, Ann Arbor, MI, USA">
        <title>Comparative Genomics and Chromosome Evolution.</title>
        <authorList>
            <person name="Mudd A.B."/>
        </authorList>
    </citation>
    <scope>NUCLEOTIDE SEQUENCE</scope>
    <source>
        <strain evidence="1">237g6f4</strain>
        <tissue evidence="1">Blood</tissue>
    </source>
</reference>
<proteinExistence type="predicted"/>
<comment type="caution">
    <text evidence="1">The sequence shown here is derived from an EMBL/GenBank/DDBJ whole genome shotgun (WGS) entry which is preliminary data.</text>
</comment>
<evidence type="ECO:0000313" key="1">
    <source>
        <dbReference type="EMBL" id="KAG8537260.1"/>
    </source>
</evidence>
<sequence>MTKATARAAAKKLVSEIFLQVWTSRDQRVRSQNPLHWTGKNLKPCPSWV</sequence>